<dbReference type="EMBL" id="BLLF01000569">
    <property type="protein sequence ID" value="GFH13052.1"/>
    <property type="molecule type" value="Genomic_DNA"/>
</dbReference>
<dbReference type="AlphaFoldDB" id="A0A699ZC56"/>
<dbReference type="Pfam" id="PF00097">
    <property type="entry name" value="zf-C3HC4"/>
    <property type="match status" value="1"/>
</dbReference>
<dbReference type="InterPro" id="IPR031099">
    <property type="entry name" value="BRCA1-associated"/>
</dbReference>
<feature type="compositionally biased region" description="Low complexity" evidence="11">
    <location>
        <begin position="141"/>
        <end position="168"/>
    </location>
</feature>
<name>A0A699ZC56_HAELA</name>
<dbReference type="GO" id="GO:0005634">
    <property type="term" value="C:nucleus"/>
    <property type="evidence" value="ECO:0007669"/>
    <property type="project" value="UniProtKB-SubCell"/>
</dbReference>
<dbReference type="GO" id="GO:0000724">
    <property type="term" value="P:double-strand break repair via homologous recombination"/>
    <property type="evidence" value="ECO:0007669"/>
    <property type="project" value="TreeGrafter"/>
</dbReference>
<dbReference type="GO" id="GO:0045944">
    <property type="term" value="P:positive regulation of transcription by RNA polymerase II"/>
    <property type="evidence" value="ECO:0007669"/>
    <property type="project" value="TreeGrafter"/>
</dbReference>
<feature type="region of interest" description="Disordered" evidence="11">
    <location>
        <begin position="106"/>
        <end position="203"/>
    </location>
</feature>
<dbReference type="Proteomes" id="UP000485058">
    <property type="component" value="Unassembled WGS sequence"/>
</dbReference>
<evidence type="ECO:0000256" key="10">
    <source>
        <dbReference type="PROSITE-ProRule" id="PRU00175"/>
    </source>
</evidence>
<comment type="caution">
    <text evidence="13">The sequence shown here is derived from an EMBL/GenBank/DDBJ whole genome shotgun (WGS) entry which is preliminary data.</text>
</comment>
<dbReference type="InterPro" id="IPR001841">
    <property type="entry name" value="Znf_RING"/>
</dbReference>
<dbReference type="InterPro" id="IPR018957">
    <property type="entry name" value="Znf_C3HC4_RING-type"/>
</dbReference>
<evidence type="ECO:0000256" key="1">
    <source>
        <dbReference type="ARBA" id="ARBA00004123"/>
    </source>
</evidence>
<evidence type="ECO:0000256" key="8">
    <source>
        <dbReference type="ARBA" id="ARBA00023242"/>
    </source>
</evidence>
<dbReference type="GO" id="GO:0004842">
    <property type="term" value="F:ubiquitin-protein transferase activity"/>
    <property type="evidence" value="ECO:0007669"/>
    <property type="project" value="TreeGrafter"/>
</dbReference>
<dbReference type="PROSITE" id="PS50089">
    <property type="entry name" value="ZF_RING_2"/>
    <property type="match status" value="1"/>
</dbReference>
<keyword evidence="7" id="KW-0234">DNA repair</keyword>
<keyword evidence="9" id="KW-0131">Cell cycle</keyword>
<evidence type="ECO:0000256" key="4">
    <source>
        <dbReference type="ARBA" id="ARBA00022763"/>
    </source>
</evidence>
<sequence length="203" mass="21256">MSDAEAPGEGENEEAVIELVRNLGMDLRCPVCLCLMKQPTQLGCCHFFCMDCITEAMRMEKQQCPVCKATMNRRDIGPNALMEALVYKYARIEALLGKPIISSQLPDLDALPPSPRPATSRGAKASAASKHRSSGNASAPRLQRALQPAAGLPAAAATAAQTRPAAGTLGISRRAGKSRGSGHTACNAIGSGGTALPCRLDDP</sequence>
<keyword evidence="2" id="KW-0479">Metal-binding</keyword>
<keyword evidence="8" id="KW-0539">Nucleus</keyword>
<protein>
    <recommendedName>
        <fullName evidence="12">RING-type domain-containing protein</fullName>
    </recommendedName>
</protein>
<gene>
    <name evidence="13" type="ORF">HaLaN_08857</name>
</gene>
<evidence type="ECO:0000313" key="13">
    <source>
        <dbReference type="EMBL" id="GFH13052.1"/>
    </source>
</evidence>
<accession>A0A699ZC56</accession>
<keyword evidence="3" id="KW-0677">Repeat</keyword>
<dbReference type="SMART" id="SM00184">
    <property type="entry name" value="RING"/>
    <property type="match status" value="1"/>
</dbReference>
<evidence type="ECO:0000313" key="14">
    <source>
        <dbReference type="Proteomes" id="UP000485058"/>
    </source>
</evidence>
<keyword evidence="5 10" id="KW-0863">Zinc-finger</keyword>
<dbReference type="InterPro" id="IPR013083">
    <property type="entry name" value="Znf_RING/FYVE/PHD"/>
</dbReference>
<evidence type="ECO:0000256" key="6">
    <source>
        <dbReference type="ARBA" id="ARBA00022833"/>
    </source>
</evidence>
<dbReference type="InterPro" id="IPR017907">
    <property type="entry name" value="Znf_RING_CS"/>
</dbReference>
<feature type="non-terminal residue" evidence="13">
    <location>
        <position position="203"/>
    </location>
</feature>
<dbReference type="PANTHER" id="PTHR13763">
    <property type="entry name" value="BREAST CANCER TYPE 1 SUSCEPTIBILITY PROTEIN BRCA1"/>
    <property type="match status" value="1"/>
</dbReference>
<evidence type="ECO:0000256" key="3">
    <source>
        <dbReference type="ARBA" id="ARBA00022737"/>
    </source>
</evidence>
<evidence type="ECO:0000256" key="11">
    <source>
        <dbReference type="SAM" id="MobiDB-lite"/>
    </source>
</evidence>
<evidence type="ECO:0000256" key="5">
    <source>
        <dbReference type="ARBA" id="ARBA00022771"/>
    </source>
</evidence>
<reference evidence="13 14" key="1">
    <citation type="submission" date="2020-02" db="EMBL/GenBank/DDBJ databases">
        <title>Draft genome sequence of Haematococcus lacustris strain NIES-144.</title>
        <authorList>
            <person name="Morimoto D."/>
            <person name="Nakagawa S."/>
            <person name="Yoshida T."/>
            <person name="Sawayama S."/>
        </authorList>
    </citation>
    <scope>NUCLEOTIDE SEQUENCE [LARGE SCALE GENOMIC DNA]</scope>
    <source>
        <strain evidence="13 14">NIES-144</strain>
    </source>
</reference>
<dbReference type="SUPFAM" id="SSF57850">
    <property type="entry name" value="RING/U-box"/>
    <property type="match status" value="1"/>
</dbReference>
<evidence type="ECO:0000259" key="12">
    <source>
        <dbReference type="PROSITE" id="PS50089"/>
    </source>
</evidence>
<dbReference type="PROSITE" id="PS00518">
    <property type="entry name" value="ZF_RING_1"/>
    <property type="match status" value="1"/>
</dbReference>
<evidence type="ECO:0000256" key="7">
    <source>
        <dbReference type="ARBA" id="ARBA00023204"/>
    </source>
</evidence>
<dbReference type="Gene3D" id="3.30.40.10">
    <property type="entry name" value="Zinc/RING finger domain, C3HC4 (zinc finger)"/>
    <property type="match status" value="1"/>
</dbReference>
<keyword evidence="4" id="KW-0227">DNA damage</keyword>
<proteinExistence type="predicted"/>
<feature type="domain" description="RING-type" evidence="12">
    <location>
        <begin position="29"/>
        <end position="68"/>
    </location>
</feature>
<dbReference type="GO" id="GO:0008270">
    <property type="term" value="F:zinc ion binding"/>
    <property type="evidence" value="ECO:0007669"/>
    <property type="project" value="UniProtKB-KW"/>
</dbReference>
<comment type="subcellular location">
    <subcellularLocation>
        <location evidence="1">Nucleus</location>
    </subcellularLocation>
</comment>
<dbReference type="PANTHER" id="PTHR13763:SF0">
    <property type="entry name" value="BREAST CANCER TYPE 1 SUSCEPTIBILITY PROTEIN"/>
    <property type="match status" value="1"/>
</dbReference>
<feature type="compositionally biased region" description="Low complexity" evidence="11">
    <location>
        <begin position="118"/>
        <end position="128"/>
    </location>
</feature>
<keyword evidence="14" id="KW-1185">Reference proteome</keyword>
<keyword evidence="6" id="KW-0862">Zinc</keyword>
<evidence type="ECO:0000256" key="2">
    <source>
        <dbReference type="ARBA" id="ARBA00022723"/>
    </source>
</evidence>
<organism evidence="13 14">
    <name type="scientific">Haematococcus lacustris</name>
    <name type="common">Green alga</name>
    <name type="synonym">Haematococcus pluvialis</name>
    <dbReference type="NCBI Taxonomy" id="44745"/>
    <lineage>
        <taxon>Eukaryota</taxon>
        <taxon>Viridiplantae</taxon>
        <taxon>Chlorophyta</taxon>
        <taxon>core chlorophytes</taxon>
        <taxon>Chlorophyceae</taxon>
        <taxon>CS clade</taxon>
        <taxon>Chlamydomonadales</taxon>
        <taxon>Haematococcaceae</taxon>
        <taxon>Haematococcus</taxon>
    </lineage>
</organism>
<evidence type="ECO:0000256" key="9">
    <source>
        <dbReference type="ARBA" id="ARBA00023306"/>
    </source>
</evidence>